<evidence type="ECO:0000313" key="13">
    <source>
        <dbReference type="EMBL" id="VAX05627.1"/>
    </source>
</evidence>
<organism evidence="13">
    <name type="scientific">hydrothermal vent metagenome</name>
    <dbReference type="NCBI Taxonomy" id="652676"/>
    <lineage>
        <taxon>unclassified sequences</taxon>
        <taxon>metagenomes</taxon>
        <taxon>ecological metagenomes</taxon>
    </lineage>
</organism>
<dbReference type="PROSITE" id="PS00445">
    <property type="entry name" value="FGGY_KINASES_2"/>
    <property type="match status" value="1"/>
</dbReference>
<dbReference type="InterPro" id="IPR018483">
    <property type="entry name" value="Carb_kinase_FGGY_CS"/>
</dbReference>
<keyword evidence="7" id="KW-0319">Glycerol metabolism</keyword>
<keyword evidence="5" id="KW-0547">Nucleotide-binding</keyword>
<dbReference type="SUPFAM" id="SSF53067">
    <property type="entry name" value="Actin-like ATPase domain"/>
    <property type="match status" value="2"/>
</dbReference>
<evidence type="ECO:0000256" key="3">
    <source>
        <dbReference type="ARBA" id="ARBA00012099"/>
    </source>
</evidence>
<dbReference type="FunFam" id="3.30.420.40:FF:000007">
    <property type="entry name" value="Glycerol kinase"/>
    <property type="match status" value="1"/>
</dbReference>
<dbReference type="GO" id="GO:0005829">
    <property type="term" value="C:cytosol"/>
    <property type="evidence" value="ECO:0007669"/>
    <property type="project" value="TreeGrafter"/>
</dbReference>
<dbReference type="PROSITE" id="PS00933">
    <property type="entry name" value="FGGY_KINASES_1"/>
    <property type="match status" value="1"/>
</dbReference>
<comment type="catalytic activity">
    <reaction evidence="10">
        <text>glycerol + ATP = sn-glycerol 3-phosphate + ADP + H(+)</text>
        <dbReference type="Rhea" id="RHEA:21644"/>
        <dbReference type="ChEBI" id="CHEBI:15378"/>
        <dbReference type="ChEBI" id="CHEBI:17754"/>
        <dbReference type="ChEBI" id="CHEBI:30616"/>
        <dbReference type="ChEBI" id="CHEBI:57597"/>
        <dbReference type="ChEBI" id="CHEBI:456216"/>
        <dbReference type="EC" id="2.7.1.30"/>
    </reaction>
</comment>
<gene>
    <name evidence="13" type="ORF">MNBD_ALPHA03-714</name>
</gene>
<evidence type="ECO:0000256" key="8">
    <source>
        <dbReference type="ARBA" id="ARBA00022840"/>
    </source>
</evidence>
<sequence>MTHYLMAIDQGTTSSRAMIFDEQGELQVSCQKTFPQYFPNDGWVEHDGREIIQSVMDVVRQALSKMPDGAIPAAIGITNQRETSLIWDRNTGEPIYPAIVWQDRRTADLCRKMKEAGLEGRIAEKTGLLLDPYFSATKIKWILDNVEGARQRAQKGELAFGTVDSFILWHLTKGAVHYTDVTNASRTMLFNIRDLSWDEELLALFDVPAALLPQVKACDHHFGHTDESLFGHSIPITAMAGDQQAALMGHGCFDAGQIKATYGTGGFIMMNIGDKFVRSQNKLLTTVAYQIKGRVAYALEGSFFCAGSAVQWLRDGLKIIETAQETEALARSIDNSGGVYLVPAFTGLGAPHWNPDARGALFGLTRATGVAEIARATLESVGFQTADLLEAMQQDANLTCQSMKVDGGMVQNDWLRQFLANVTQVEVIRPQMSETTAFGIAMLAGNTARNITETLGNVNDVSTISSYYRVTRPNVNKNAMAQQKDSWKNAVKSTCYYSKK</sequence>
<evidence type="ECO:0000256" key="1">
    <source>
        <dbReference type="ARBA" id="ARBA00005190"/>
    </source>
</evidence>
<dbReference type="PANTHER" id="PTHR10196:SF78">
    <property type="entry name" value="GLYCEROL KINASE"/>
    <property type="match status" value="1"/>
</dbReference>
<keyword evidence="8" id="KW-0067">ATP-binding</keyword>
<evidence type="ECO:0000259" key="11">
    <source>
        <dbReference type="Pfam" id="PF00370"/>
    </source>
</evidence>
<dbReference type="InterPro" id="IPR018484">
    <property type="entry name" value="FGGY_N"/>
</dbReference>
<dbReference type="PANTHER" id="PTHR10196">
    <property type="entry name" value="SUGAR KINASE"/>
    <property type="match status" value="1"/>
</dbReference>
<dbReference type="NCBIfam" id="NF000756">
    <property type="entry name" value="PRK00047.1"/>
    <property type="match status" value="1"/>
</dbReference>
<dbReference type="AlphaFoldDB" id="A0A3B1BLK8"/>
<dbReference type="GO" id="GO:0019563">
    <property type="term" value="P:glycerol catabolic process"/>
    <property type="evidence" value="ECO:0007669"/>
    <property type="project" value="TreeGrafter"/>
</dbReference>
<comment type="similarity">
    <text evidence="2">Belongs to the FGGY kinase family.</text>
</comment>
<dbReference type="PIRSF" id="PIRSF000538">
    <property type="entry name" value="GlpK"/>
    <property type="match status" value="1"/>
</dbReference>
<comment type="pathway">
    <text evidence="1">Polyol metabolism; glycerol degradation via glycerol kinase pathway; sn-glycerol 3-phosphate from glycerol: step 1/1.</text>
</comment>
<dbReference type="NCBIfam" id="TIGR01311">
    <property type="entry name" value="glycerol_kin"/>
    <property type="match status" value="1"/>
</dbReference>
<feature type="domain" description="Carbohydrate kinase FGGY C-terminal" evidence="12">
    <location>
        <begin position="259"/>
        <end position="445"/>
    </location>
</feature>
<dbReference type="CDD" id="cd07786">
    <property type="entry name" value="FGGY_EcGK_like"/>
    <property type="match status" value="1"/>
</dbReference>
<evidence type="ECO:0000256" key="5">
    <source>
        <dbReference type="ARBA" id="ARBA00022741"/>
    </source>
</evidence>
<accession>A0A3B1BLK8</accession>
<evidence type="ECO:0000256" key="10">
    <source>
        <dbReference type="ARBA" id="ARBA00052101"/>
    </source>
</evidence>
<evidence type="ECO:0000256" key="4">
    <source>
        <dbReference type="ARBA" id="ARBA00022679"/>
    </source>
</evidence>
<proteinExistence type="inferred from homology"/>
<dbReference type="InterPro" id="IPR043129">
    <property type="entry name" value="ATPase_NBD"/>
</dbReference>
<name>A0A3B1BLK8_9ZZZZ</name>
<reference evidence="13" key="1">
    <citation type="submission" date="2018-06" db="EMBL/GenBank/DDBJ databases">
        <authorList>
            <person name="Zhirakovskaya E."/>
        </authorList>
    </citation>
    <scope>NUCLEOTIDE SEQUENCE</scope>
</reference>
<dbReference type="Pfam" id="PF00370">
    <property type="entry name" value="FGGY_N"/>
    <property type="match status" value="1"/>
</dbReference>
<dbReference type="EC" id="2.7.1.30" evidence="3"/>
<dbReference type="Gene3D" id="3.30.420.40">
    <property type="match status" value="2"/>
</dbReference>
<dbReference type="InterPro" id="IPR000577">
    <property type="entry name" value="Carb_kinase_FGGY"/>
</dbReference>
<keyword evidence="6 13" id="KW-0418">Kinase</keyword>
<evidence type="ECO:0000256" key="2">
    <source>
        <dbReference type="ARBA" id="ARBA00009156"/>
    </source>
</evidence>
<dbReference type="InterPro" id="IPR018485">
    <property type="entry name" value="FGGY_C"/>
</dbReference>
<protein>
    <recommendedName>
        <fullName evidence="3">glycerol kinase</fullName>
        <ecNumber evidence="3">2.7.1.30</ecNumber>
    </recommendedName>
    <alternativeName>
        <fullName evidence="9">ATP:glycerol 3-phosphotransferase</fullName>
    </alternativeName>
</protein>
<dbReference type="GO" id="GO:0004370">
    <property type="term" value="F:glycerol kinase activity"/>
    <property type="evidence" value="ECO:0007669"/>
    <property type="project" value="UniProtKB-EC"/>
</dbReference>
<dbReference type="GO" id="GO:0006072">
    <property type="term" value="P:glycerol-3-phosphate metabolic process"/>
    <property type="evidence" value="ECO:0007669"/>
    <property type="project" value="InterPro"/>
</dbReference>
<evidence type="ECO:0000256" key="9">
    <source>
        <dbReference type="ARBA" id="ARBA00043149"/>
    </source>
</evidence>
<dbReference type="FunFam" id="3.30.420.40:FF:000008">
    <property type="entry name" value="Glycerol kinase"/>
    <property type="match status" value="1"/>
</dbReference>
<evidence type="ECO:0000256" key="6">
    <source>
        <dbReference type="ARBA" id="ARBA00022777"/>
    </source>
</evidence>
<evidence type="ECO:0000259" key="12">
    <source>
        <dbReference type="Pfam" id="PF02782"/>
    </source>
</evidence>
<feature type="domain" description="Carbohydrate kinase FGGY N-terminal" evidence="11">
    <location>
        <begin position="4"/>
        <end position="249"/>
    </location>
</feature>
<evidence type="ECO:0000256" key="7">
    <source>
        <dbReference type="ARBA" id="ARBA00022798"/>
    </source>
</evidence>
<keyword evidence="4 13" id="KW-0808">Transferase</keyword>
<dbReference type="EMBL" id="UOFW01000141">
    <property type="protein sequence ID" value="VAX05627.1"/>
    <property type="molecule type" value="Genomic_DNA"/>
</dbReference>
<dbReference type="InterPro" id="IPR005999">
    <property type="entry name" value="Glycerol_kin"/>
</dbReference>
<dbReference type="Pfam" id="PF02782">
    <property type="entry name" value="FGGY_C"/>
    <property type="match status" value="1"/>
</dbReference>
<dbReference type="GO" id="GO:0005524">
    <property type="term" value="F:ATP binding"/>
    <property type="evidence" value="ECO:0007669"/>
    <property type="project" value="UniProtKB-KW"/>
</dbReference>